<dbReference type="Gene3D" id="2.60.120.1390">
    <property type="match status" value="1"/>
</dbReference>
<accession>A0A7R9M2F8</accession>
<sequence length="141" mass="15150">MNGVLGSIGPVGYELYRLMNGMSGLRTGVHSKQFSSFDRKGTNDDGGPFACLRTDPFGHCVIGEHLGAGEIDSIWMTRDNGVFNKTGKLLIKLDDIIVLDHNLQDILNGQLGAPFVWPLVGNGDDTSGGGVIKVPMSFKRS</sequence>
<evidence type="ECO:0000313" key="2">
    <source>
        <dbReference type="Proteomes" id="UP000728032"/>
    </source>
</evidence>
<name>A0A7R9M2F8_9ACAR</name>
<gene>
    <name evidence="1" type="ORF">ONB1V03_LOCUS8110</name>
</gene>
<protein>
    <submittedName>
        <fullName evidence="1">Uncharacterized protein</fullName>
    </submittedName>
</protein>
<organism evidence="1">
    <name type="scientific">Oppiella nova</name>
    <dbReference type="NCBI Taxonomy" id="334625"/>
    <lineage>
        <taxon>Eukaryota</taxon>
        <taxon>Metazoa</taxon>
        <taxon>Ecdysozoa</taxon>
        <taxon>Arthropoda</taxon>
        <taxon>Chelicerata</taxon>
        <taxon>Arachnida</taxon>
        <taxon>Acari</taxon>
        <taxon>Acariformes</taxon>
        <taxon>Sarcoptiformes</taxon>
        <taxon>Oribatida</taxon>
        <taxon>Brachypylina</taxon>
        <taxon>Oppioidea</taxon>
        <taxon>Oppiidae</taxon>
        <taxon>Oppiella</taxon>
    </lineage>
</organism>
<proteinExistence type="predicted"/>
<dbReference type="AlphaFoldDB" id="A0A7R9M2F8"/>
<keyword evidence="2" id="KW-1185">Reference proteome</keyword>
<dbReference type="OrthoDB" id="9970989at2759"/>
<dbReference type="EMBL" id="CAJPVJ010004453">
    <property type="protein sequence ID" value="CAG2168623.1"/>
    <property type="molecule type" value="Genomic_DNA"/>
</dbReference>
<dbReference type="EMBL" id="OC919278">
    <property type="protein sequence ID" value="CAD7651034.1"/>
    <property type="molecule type" value="Genomic_DNA"/>
</dbReference>
<reference evidence="1" key="1">
    <citation type="submission" date="2020-11" db="EMBL/GenBank/DDBJ databases">
        <authorList>
            <person name="Tran Van P."/>
        </authorList>
    </citation>
    <scope>NUCLEOTIDE SEQUENCE</scope>
</reference>
<feature type="non-terminal residue" evidence="1">
    <location>
        <position position="1"/>
    </location>
</feature>
<dbReference type="Proteomes" id="UP000728032">
    <property type="component" value="Unassembled WGS sequence"/>
</dbReference>
<evidence type="ECO:0000313" key="1">
    <source>
        <dbReference type="EMBL" id="CAD7651034.1"/>
    </source>
</evidence>